<feature type="modified residue" description="4-aspartylphosphate" evidence="12">
    <location>
        <position position="876"/>
    </location>
</feature>
<comment type="caution">
    <text evidence="18">The sequence shown here is derived from an EMBL/GenBank/DDBJ whole genome shotgun (WGS) entry which is preliminary data.</text>
</comment>
<evidence type="ECO:0000256" key="9">
    <source>
        <dbReference type="ARBA" id="ARBA00022840"/>
    </source>
</evidence>
<evidence type="ECO:0000256" key="13">
    <source>
        <dbReference type="SAM" id="Coils"/>
    </source>
</evidence>
<dbReference type="PRINTS" id="PR00344">
    <property type="entry name" value="BCTRLSENSOR"/>
</dbReference>
<keyword evidence="4" id="KW-1003">Cell membrane</keyword>
<dbReference type="FunFam" id="1.10.287.130:FF:000001">
    <property type="entry name" value="Two-component sensor histidine kinase"/>
    <property type="match status" value="1"/>
</dbReference>
<dbReference type="PANTHER" id="PTHR43047">
    <property type="entry name" value="TWO-COMPONENT HISTIDINE PROTEIN KINASE"/>
    <property type="match status" value="1"/>
</dbReference>
<dbReference type="FunFam" id="3.30.565.10:FF:000006">
    <property type="entry name" value="Sensor histidine kinase WalK"/>
    <property type="match status" value="1"/>
</dbReference>
<dbReference type="PANTHER" id="PTHR43047:SF72">
    <property type="entry name" value="OSMOSENSING HISTIDINE PROTEIN KINASE SLN1"/>
    <property type="match status" value="1"/>
</dbReference>
<feature type="transmembrane region" description="Helical" evidence="14">
    <location>
        <begin position="15"/>
        <end position="36"/>
    </location>
</feature>
<protein>
    <recommendedName>
        <fullName evidence="3">histidine kinase</fullName>
        <ecNumber evidence="3">2.7.13.3</ecNumber>
    </recommendedName>
</protein>
<dbReference type="InterPro" id="IPR003660">
    <property type="entry name" value="HAMP_dom"/>
</dbReference>
<feature type="domain" description="HAMP" evidence="17">
    <location>
        <begin position="212"/>
        <end position="265"/>
    </location>
</feature>
<dbReference type="CDD" id="cd00075">
    <property type="entry name" value="HATPase"/>
    <property type="match status" value="1"/>
</dbReference>
<evidence type="ECO:0000256" key="10">
    <source>
        <dbReference type="ARBA" id="ARBA00023012"/>
    </source>
</evidence>
<dbReference type="Gene3D" id="3.40.50.2300">
    <property type="match status" value="1"/>
</dbReference>
<dbReference type="Pfam" id="PF00512">
    <property type="entry name" value="HisKA"/>
    <property type="match status" value="1"/>
</dbReference>
<name>A0A372LHU7_9BACI</name>
<evidence type="ECO:0000256" key="3">
    <source>
        <dbReference type="ARBA" id="ARBA00012438"/>
    </source>
</evidence>
<dbReference type="RefSeq" id="WP_117322033.1">
    <property type="nucleotide sequence ID" value="NZ_QVTD01000003.1"/>
</dbReference>
<evidence type="ECO:0000256" key="6">
    <source>
        <dbReference type="ARBA" id="ARBA00022679"/>
    </source>
</evidence>
<dbReference type="InterPro" id="IPR011006">
    <property type="entry name" value="CheY-like_superfamily"/>
</dbReference>
<dbReference type="CDD" id="cd00082">
    <property type="entry name" value="HisKA"/>
    <property type="match status" value="1"/>
</dbReference>
<dbReference type="InterPro" id="IPR029016">
    <property type="entry name" value="GAF-like_dom_sf"/>
</dbReference>
<dbReference type="PROSITE" id="PS50885">
    <property type="entry name" value="HAMP"/>
    <property type="match status" value="1"/>
</dbReference>
<keyword evidence="6" id="KW-0808">Transferase</keyword>
<keyword evidence="19" id="KW-1185">Reference proteome</keyword>
<comment type="catalytic activity">
    <reaction evidence="1">
        <text>ATP + protein L-histidine = ADP + protein N-phospho-L-histidine.</text>
        <dbReference type="EC" id="2.7.13.3"/>
    </reaction>
</comment>
<dbReference type="SUPFAM" id="SSF47384">
    <property type="entry name" value="Homodimeric domain of signal transducing histidine kinase"/>
    <property type="match status" value="1"/>
</dbReference>
<dbReference type="InterPro" id="IPR036097">
    <property type="entry name" value="HisK_dim/P_sf"/>
</dbReference>
<evidence type="ECO:0000256" key="7">
    <source>
        <dbReference type="ARBA" id="ARBA00022741"/>
    </source>
</evidence>
<feature type="coiled-coil region" evidence="13">
    <location>
        <begin position="257"/>
        <end position="291"/>
    </location>
</feature>
<dbReference type="AlphaFoldDB" id="A0A372LHU7"/>
<evidence type="ECO:0000256" key="14">
    <source>
        <dbReference type="SAM" id="Phobius"/>
    </source>
</evidence>
<feature type="transmembrane region" description="Helical" evidence="14">
    <location>
        <begin position="185"/>
        <end position="207"/>
    </location>
</feature>
<proteinExistence type="predicted"/>
<evidence type="ECO:0000256" key="12">
    <source>
        <dbReference type="PROSITE-ProRule" id="PRU00169"/>
    </source>
</evidence>
<dbReference type="Proteomes" id="UP000262939">
    <property type="component" value="Unassembled WGS sequence"/>
</dbReference>
<dbReference type="SUPFAM" id="SSF52172">
    <property type="entry name" value="CheY-like"/>
    <property type="match status" value="1"/>
</dbReference>
<dbReference type="InterPro" id="IPR003661">
    <property type="entry name" value="HisK_dim/P_dom"/>
</dbReference>
<evidence type="ECO:0000259" key="17">
    <source>
        <dbReference type="PROSITE" id="PS50885"/>
    </source>
</evidence>
<dbReference type="Gene3D" id="1.10.287.130">
    <property type="match status" value="1"/>
</dbReference>
<dbReference type="Pfam" id="PF00072">
    <property type="entry name" value="Response_reg"/>
    <property type="match status" value="1"/>
</dbReference>
<dbReference type="InterPro" id="IPR000014">
    <property type="entry name" value="PAS"/>
</dbReference>
<evidence type="ECO:0000256" key="2">
    <source>
        <dbReference type="ARBA" id="ARBA00004651"/>
    </source>
</evidence>
<dbReference type="EMBL" id="QVTD01000003">
    <property type="protein sequence ID" value="RFU65863.1"/>
    <property type="molecule type" value="Genomic_DNA"/>
</dbReference>
<dbReference type="GO" id="GO:0005524">
    <property type="term" value="F:ATP binding"/>
    <property type="evidence" value="ECO:0007669"/>
    <property type="project" value="UniProtKB-KW"/>
</dbReference>
<keyword evidence="9" id="KW-0067">ATP-binding</keyword>
<evidence type="ECO:0000256" key="11">
    <source>
        <dbReference type="ARBA" id="ARBA00023136"/>
    </source>
</evidence>
<dbReference type="Gene3D" id="6.10.340.10">
    <property type="match status" value="1"/>
</dbReference>
<dbReference type="NCBIfam" id="TIGR00229">
    <property type="entry name" value="sensory_box"/>
    <property type="match status" value="1"/>
</dbReference>
<keyword evidence="14" id="KW-1133">Transmembrane helix</keyword>
<feature type="domain" description="Response regulatory" evidence="16">
    <location>
        <begin position="827"/>
        <end position="942"/>
    </location>
</feature>
<gene>
    <name evidence="18" type="ORF">D0466_08350</name>
</gene>
<dbReference type="InterPro" id="IPR035965">
    <property type="entry name" value="PAS-like_dom_sf"/>
</dbReference>
<evidence type="ECO:0000259" key="16">
    <source>
        <dbReference type="PROSITE" id="PS50110"/>
    </source>
</evidence>
<evidence type="ECO:0000313" key="19">
    <source>
        <dbReference type="Proteomes" id="UP000262939"/>
    </source>
</evidence>
<dbReference type="SUPFAM" id="SSF55781">
    <property type="entry name" value="GAF domain-like"/>
    <property type="match status" value="1"/>
</dbReference>
<keyword evidence="7" id="KW-0547">Nucleotide-binding</keyword>
<dbReference type="Gene3D" id="3.30.565.10">
    <property type="entry name" value="Histidine kinase-like ATPase, C-terminal domain"/>
    <property type="match status" value="1"/>
</dbReference>
<dbReference type="SUPFAM" id="SSF158472">
    <property type="entry name" value="HAMP domain-like"/>
    <property type="match status" value="1"/>
</dbReference>
<reference evidence="18 19" key="1">
    <citation type="submission" date="2018-08" db="EMBL/GenBank/DDBJ databases">
        <title>Bacillus chawlae sp. nov., Bacillus glennii sp. nov., and Bacillus saganii sp. nov. Isolated from the Vehicle Assembly Building at Kennedy Space Center where the Viking Spacecraft were Assembled.</title>
        <authorList>
            <person name="Seuylemezian A."/>
            <person name="Vaishampayan P."/>
        </authorList>
    </citation>
    <scope>NUCLEOTIDE SEQUENCE [LARGE SCALE GENOMIC DNA]</scope>
    <source>
        <strain evidence="18 19">V44-8</strain>
    </source>
</reference>
<keyword evidence="11 14" id="KW-0472">Membrane</keyword>
<evidence type="ECO:0000313" key="18">
    <source>
        <dbReference type="EMBL" id="RFU65863.1"/>
    </source>
</evidence>
<dbReference type="InterPro" id="IPR036890">
    <property type="entry name" value="HATPase_C_sf"/>
</dbReference>
<keyword evidence="8" id="KW-0418">Kinase</keyword>
<dbReference type="OrthoDB" id="9813151at2"/>
<dbReference type="GO" id="GO:0005886">
    <property type="term" value="C:plasma membrane"/>
    <property type="evidence" value="ECO:0007669"/>
    <property type="project" value="UniProtKB-SubCell"/>
</dbReference>
<comment type="subcellular location">
    <subcellularLocation>
        <location evidence="2">Cell membrane</location>
        <topology evidence="2">Multi-pass membrane protein</topology>
    </subcellularLocation>
</comment>
<evidence type="ECO:0000256" key="4">
    <source>
        <dbReference type="ARBA" id="ARBA00022475"/>
    </source>
</evidence>
<accession>A0A372LHU7</accession>
<dbReference type="SMART" id="SM00387">
    <property type="entry name" value="HATPase_c"/>
    <property type="match status" value="1"/>
</dbReference>
<dbReference type="SMART" id="SM00448">
    <property type="entry name" value="REC"/>
    <property type="match status" value="1"/>
</dbReference>
<keyword evidence="13" id="KW-0175">Coiled coil</keyword>
<keyword evidence="14" id="KW-0812">Transmembrane</keyword>
<dbReference type="Pfam" id="PF00672">
    <property type="entry name" value="HAMP"/>
    <property type="match status" value="1"/>
</dbReference>
<dbReference type="Gene3D" id="3.30.450.40">
    <property type="match status" value="1"/>
</dbReference>
<dbReference type="InterPro" id="IPR004358">
    <property type="entry name" value="Sig_transdc_His_kin-like_C"/>
</dbReference>
<dbReference type="SUPFAM" id="SSF55785">
    <property type="entry name" value="PYP-like sensor domain (PAS domain)"/>
    <property type="match status" value="1"/>
</dbReference>
<dbReference type="Pfam" id="PF13426">
    <property type="entry name" value="PAS_9"/>
    <property type="match status" value="1"/>
</dbReference>
<dbReference type="SMART" id="SM00388">
    <property type="entry name" value="HisKA"/>
    <property type="match status" value="1"/>
</dbReference>
<dbReference type="PROSITE" id="PS50110">
    <property type="entry name" value="RESPONSE_REGULATORY"/>
    <property type="match status" value="1"/>
</dbReference>
<keyword evidence="5 12" id="KW-0597">Phosphoprotein</keyword>
<dbReference type="GO" id="GO:0000155">
    <property type="term" value="F:phosphorelay sensor kinase activity"/>
    <property type="evidence" value="ECO:0007669"/>
    <property type="project" value="InterPro"/>
</dbReference>
<evidence type="ECO:0000256" key="1">
    <source>
        <dbReference type="ARBA" id="ARBA00000085"/>
    </source>
</evidence>
<sequence length="955" mass="109063">MKINNYIRKSLSRQVVYLMWGFLVSILIGTSFLFYFQQNLGKQYIDDRERMVKKRQLTQEISGHINSALFDIRGYLALDNVQLKDNALAQENHIRILSSRFSGEIKDKKDQEFYSELLTFTEYYFDETLPVVIKAFEEGDRDKVKSIASASATKRVTEFQNYLSDFSLSLDRQLNQNAENLRNDLTILQIALVSFIILLLLIMQIFVRIIVKNIGKPLSDFAYAANEIAAGRDAAINVQHSRTDELGALSVAFNKMIVSLQDKEQNLLAQNEELMAQQDQLHAQQIELEEALVILKENEKSLSRRNELINGISNTLDKNELLSTIVESMGRIISADKGMIALLSDDSYASFGISDRGVRQFMENMRNGMHERLFSTKRAFCIKREQEAVEKGYHENINFCYDLYIPVQSVSTESEAILVFSRFSHDYSEKELHEYETLAKQIAISLEKIKLFEQTEHNRRLNQDILNTVQEGIQLINNEGTIVQVNQKLCELFGCSFTVDNMSGLTWDRWTKVMSEQVQEENFESMLKETVENAAAGKAKDYSFQYSKKDSKKVYTVYCETLTTGNGGAGSILVHRDITKEYEVDQMKSEFVSTVSHELRTPLASVLGFTELILNKELKPERQKKYLQTIYNEAKRLTSLINDFLDVQRMESGKQMYEKKYLDLLPIIDKVVESQEVNTSKHMLQVQSLSKENIILGDKSKIQQVFTNLINNAVKYSPSGGDIAIKIYQTEHEIKVDVTDQGLGIPNDSIEKLFQKFYRIDNSDRKRIGGTGLGLSIVDEIMKGHHGQVTVESEYGRGSTFTLSFPKVQMKNGDKEQDLPEAGLFYNIMVIEDDINLADLIRQELVETGFNVGHFKNGREAIEAMKMEPPDAIVLDIMLEDGDVDGWFIMKHMKQSKELRNVPIFVSTAIDDRERGLSLGASDYLVKPYQPSQLSKIIMQTLLSNGKHGQIMVPE</sequence>
<dbReference type="PROSITE" id="PS50109">
    <property type="entry name" value="HIS_KIN"/>
    <property type="match status" value="1"/>
</dbReference>
<dbReference type="Gene3D" id="3.30.450.20">
    <property type="entry name" value="PAS domain"/>
    <property type="match status" value="1"/>
</dbReference>
<dbReference type="EC" id="2.7.13.3" evidence="3"/>
<evidence type="ECO:0000256" key="8">
    <source>
        <dbReference type="ARBA" id="ARBA00022777"/>
    </source>
</evidence>
<evidence type="ECO:0000259" key="15">
    <source>
        <dbReference type="PROSITE" id="PS50109"/>
    </source>
</evidence>
<dbReference type="GO" id="GO:0009927">
    <property type="term" value="F:histidine phosphotransfer kinase activity"/>
    <property type="evidence" value="ECO:0007669"/>
    <property type="project" value="TreeGrafter"/>
</dbReference>
<evidence type="ECO:0000256" key="5">
    <source>
        <dbReference type="ARBA" id="ARBA00022553"/>
    </source>
</evidence>
<organism evidence="18 19">
    <name type="scientific">Peribacillus glennii</name>
    <dbReference type="NCBI Taxonomy" id="2303991"/>
    <lineage>
        <taxon>Bacteria</taxon>
        <taxon>Bacillati</taxon>
        <taxon>Bacillota</taxon>
        <taxon>Bacilli</taxon>
        <taxon>Bacillales</taxon>
        <taxon>Bacillaceae</taxon>
        <taxon>Peribacillus</taxon>
    </lineage>
</organism>
<keyword evidence="10" id="KW-0902">Two-component regulatory system</keyword>
<dbReference type="InterPro" id="IPR005467">
    <property type="entry name" value="His_kinase_dom"/>
</dbReference>
<dbReference type="SMART" id="SM00304">
    <property type="entry name" value="HAMP"/>
    <property type="match status" value="1"/>
</dbReference>
<dbReference type="CDD" id="cd06225">
    <property type="entry name" value="HAMP"/>
    <property type="match status" value="1"/>
</dbReference>
<dbReference type="InterPro" id="IPR003594">
    <property type="entry name" value="HATPase_dom"/>
</dbReference>
<dbReference type="InterPro" id="IPR001789">
    <property type="entry name" value="Sig_transdc_resp-reg_receiver"/>
</dbReference>
<dbReference type="Pfam" id="PF02518">
    <property type="entry name" value="HATPase_c"/>
    <property type="match status" value="1"/>
</dbReference>
<dbReference type="SUPFAM" id="SSF55874">
    <property type="entry name" value="ATPase domain of HSP90 chaperone/DNA topoisomerase II/histidine kinase"/>
    <property type="match status" value="1"/>
</dbReference>
<feature type="domain" description="Histidine kinase" evidence="15">
    <location>
        <begin position="594"/>
        <end position="809"/>
    </location>
</feature>